<feature type="transmembrane region" description="Helical" evidence="1">
    <location>
        <begin position="152"/>
        <end position="171"/>
    </location>
</feature>
<keyword evidence="3" id="KW-1185">Reference proteome</keyword>
<organism evidence="2 3">
    <name type="scientific">Paenibacillus abyssi</name>
    <dbReference type="NCBI Taxonomy" id="1340531"/>
    <lineage>
        <taxon>Bacteria</taxon>
        <taxon>Bacillati</taxon>
        <taxon>Bacillota</taxon>
        <taxon>Bacilli</taxon>
        <taxon>Bacillales</taxon>
        <taxon>Paenibacillaceae</taxon>
        <taxon>Paenibacillus</taxon>
    </lineage>
</organism>
<evidence type="ECO:0000313" key="2">
    <source>
        <dbReference type="EMBL" id="GGG18528.1"/>
    </source>
</evidence>
<dbReference type="AlphaFoldDB" id="A0A917G1P4"/>
<gene>
    <name evidence="2" type="ORF">GCM10010916_39170</name>
</gene>
<protein>
    <submittedName>
        <fullName evidence="2">Uncharacterized protein</fullName>
    </submittedName>
</protein>
<dbReference type="EMBL" id="BMGR01000014">
    <property type="protein sequence ID" value="GGG18528.1"/>
    <property type="molecule type" value="Genomic_DNA"/>
</dbReference>
<reference evidence="2" key="2">
    <citation type="submission" date="2020-09" db="EMBL/GenBank/DDBJ databases">
        <authorList>
            <person name="Sun Q."/>
            <person name="Zhou Y."/>
        </authorList>
    </citation>
    <scope>NUCLEOTIDE SEQUENCE</scope>
    <source>
        <strain evidence="2">CGMCC 1.12987</strain>
    </source>
</reference>
<keyword evidence="1" id="KW-1133">Transmembrane helix</keyword>
<accession>A0A917G1P4</accession>
<comment type="caution">
    <text evidence="2">The sequence shown here is derived from an EMBL/GenBank/DDBJ whole genome shotgun (WGS) entry which is preliminary data.</text>
</comment>
<sequence>MGASKRKHDKQLLPNSNRYLQLNNNVAGSTWPVSVDHTFLTDLFNLEKSYDSDSVVMFRKNSHPLRKFHVTGTTIRLMIVISRRFNTEGTLVGCSTNRLYELMKEEYEDSCTKEQFYAEIHKFIELGILSVSRSGIVNEWRLESFKRNTGRFVLFSPVVFTAAFTNLPVAAQKLYLYLVSRNGDKVGTEFKEFIGRDAWLYTLTHKSRPAQMRELLQSLAALEPIPGQKLLLEYSVEKDSLGRWAVRSLLNPAYMVRHEQGDRYRMIPPAKIPYTKTVARLRMLFNYHKIGEVEQLENGTVFLRLASLLHNASLRTLRFVAVRIRETIERHGFMPPLDLVHIIQSEIQDRAYLAFMEVAKETGAYRYLGMGEGGAYDDVRPLQFYRAVKDRFSLAEFRRLCTAAVPILRTRFGEALNKDVLSTYTPALPGSAIEYDTFYLEDFLLDLKTSIGEKSHGNTMPHMGGVFYI</sequence>
<dbReference type="Proteomes" id="UP000644756">
    <property type="component" value="Unassembled WGS sequence"/>
</dbReference>
<keyword evidence="1" id="KW-0472">Membrane</keyword>
<dbReference type="RefSeq" id="WP_188532760.1">
    <property type="nucleotide sequence ID" value="NZ_BMGR01000014.1"/>
</dbReference>
<reference evidence="2" key="1">
    <citation type="journal article" date="2014" name="Int. J. Syst. Evol. Microbiol.">
        <title>Complete genome sequence of Corynebacterium casei LMG S-19264T (=DSM 44701T), isolated from a smear-ripened cheese.</title>
        <authorList>
            <consortium name="US DOE Joint Genome Institute (JGI-PGF)"/>
            <person name="Walter F."/>
            <person name="Albersmeier A."/>
            <person name="Kalinowski J."/>
            <person name="Ruckert C."/>
        </authorList>
    </citation>
    <scope>NUCLEOTIDE SEQUENCE</scope>
    <source>
        <strain evidence="2">CGMCC 1.12987</strain>
    </source>
</reference>
<keyword evidence="1" id="KW-0812">Transmembrane</keyword>
<proteinExistence type="predicted"/>
<evidence type="ECO:0000313" key="3">
    <source>
        <dbReference type="Proteomes" id="UP000644756"/>
    </source>
</evidence>
<evidence type="ECO:0000256" key="1">
    <source>
        <dbReference type="SAM" id="Phobius"/>
    </source>
</evidence>
<name>A0A917G1P4_9BACL</name>